<dbReference type="Proteomes" id="UP000594260">
    <property type="component" value="Unplaced"/>
</dbReference>
<evidence type="ECO:0000313" key="11">
    <source>
        <dbReference type="EnsemblMetazoa" id="XP_022662518"/>
    </source>
</evidence>
<dbReference type="Gene3D" id="3.90.1490.10">
    <property type="entry name" value="putative n-type atp pyrophosphatase, domain 2"/>
    <property type="match status" value="1"/>
</dbReference>
<evidence type="ECO:0000256" key="8">
    <source>
        <dbReference type="ARBA" id="ARBA00048108"/>
    </source>
</evidence>
<dbReference type="SUPFAM" id="SSF52402">
    <property type="entry name" value="Adenine nucleotide alpha hydrolases-like"/>
    <property type="match status" value="1"/>
</dbReference>
<evidence type="ECO:0000256" key="3">
    <source>
        <dbReference type="ARBA" id="ARBA00012089"/>
    </source>
</evidence>
<dbReference type="Gene3D" id="3.40.50.620">
    <property type="entry name" value="HUPs"/>
    <property type="match status" value="1"/>
</dbReference>
<keyword evidence="7 9" id="KW-0067">ATP-binding</keyword>
<feature type="domain" description="Diphthamide synthase" evidence="10">
    <location>
        <begin position="1"/>
        <end position="232"/>
    </location>
</feature>
<dbReference type="PANTHER" id="PTHR12196:SF2">
    <property type="entry name" value="DIPHTHINE--AMMONIA LIGASE"/>
    <property type="match status" value="1"/>
</dbReference>
<proteinExistence type="inferred from homology"/>
<evidence type="ECO:0000256" key="6">
    <source>
        <dbReference type="ARBA" id="ARBA00022741"/>
    </source>
</evidence>
<dbReference type="InParanoid" id="A0A7M7KL04"/>
<dbReference type="FunFam" id="3.90.1490.10:FF:000001">
    <property type="entry name" value="Diphthine--ammonia ligase"/>
    <property type="match status" value="1"/>
</dbReference>
<evidence type="ECO:0000313" key="12">
    <source>
        <dbReference type="Proteomes" id="UP000594260"/>
    </source>
</evidence>
<evidence type="ECO:0000256" key="4">
    <source>
        <dbReference type="ARBA" id="ARBA00018426"/>
    </source>
</evidence>
<dbReference type="FunFam" id="3.40.50.620:FF:000069">
    <property type="entry name" value="diphthine--ammonia ligase"/>
    <property type="match status" value="1"/>
</dbReference>
<dbReference type="PIRSF" id="PIRSF039123">
    <property type="entry name" value="Diphthamide_synthase"/>
    <property type="match status" value="1"/>
</dbReference>
<sequence length="246" mass="27748">MRVVALVSGGKDSCFNMMQCVKNGHEIVALANLTGGEGKEELDSYMYQTVGTSALHVYAEAMNLPLFQETITGIPRDTRMEYTPSENDEVEDLFRLLSKVREQVKFDAISVGAIFSDYQRIRCENVCARLGLKMLAYLWHREQTALLQDMVDSGLHAIIIKTAAMGLLPRHLGLTLNEILPEMLKLKEKYDLNVCGEGGEFESFTLDCPLFKKRIILDSLETVIHSDDAFSPVAYLRLKKLHLENK</sequence>
<dbReference type="PANTHER" id="PTHR12196">
    <property type="entry name" value="DOMAIN OF UNKNOWN FUNCTION 71 DUF71 -CONTAINING PROTEIN"/>
    <property type="match status" value="1"/>
</dbReference>
<comment type="pathway">
    <text evidence="1 9">Protein modification; peptidyl-diphthamide biosynthesis.</text>
</comment>
<evidence type="ECO:0000256" key="7">
    <source>
        <dbReference type="ARBA" id="ARBA00022840"/>
    </source>
</evidence>
<dbReference type="GO" id="GO:0017183">
    <property type="term" value="P:protein histidyl modification to diphthamide"/>
    <property type="evidence" value="ECO:0007669"/>
    <property type="project" value="UniProtKB-UniPathway"/>
</dbReference>
<keyword evidence="12" id="KW-1185">Reference proteome</keyword>
<evidence type="ECO:0000256" key="5">
    <source>
        <dbReference type="ARBA" id="ARBA00022598"/>
    </source>
</evidence>
<dbReference type="AlphaFoldDB" id="A0A7M7KL04"/>
<protein>
    <recommendedName>
        <fullName evidence="4 9">Diphthine--ammonia ligase</fullName>
        <ecNumber evidence="3 9">6.3.1.14</ecNumber>
    </recommendedName>
</protein>
<dbReference type="GO" id="GO:0005524">
    <property type="term" value="F:ATP binding"/>
    <property type="evidence" value="ECO:0007669"/>
    <property type="project" value="UniProtKB-UniRule"/>
</dbReference>
<evidence type="ECO:0000256" key="1">
    <source>
        <dbReference type="ARBA" id="ARBA00005156"/>
    </source>
</evidence>
<keyword evidence="6 9" id="KW-0547">Nucleotide-binding</keyword>
<dbReference type="EnsemblMetazoa" id="XM_022806783">
    <property type="protein sequence ID" value="XP_022662518"/>
    <property type="gene ID" value="LOC111250872"/>
</dbReference>
<dbReference type="OrthoDB" id="686384at2759"/>
<dbReference type="OMA" id="NYALYWA"/>
<comment type="function">
    <text evidence="9">Amidase that catalyzes the last step of diphthamide biosynthesis using ammonium and ATP.</text>
</comment>
<dbReference type="CDD" id="cd01994">
    <property type="entry name" value="AANH_PF0828-like"/>
    <property type="match status" value="1"/>
</dbReference>
<dbReference type="InterPro" id="IPR002761">
    <property type="entry name" value="Diphthami_syn_dom"/>
</dbReference>
<dbReference type="UniPathway" id="UPA00559"/>
<dbReference type="KEGG" id="vde:111250872"/>
<comment type="catalytic activity">
    <reaction evidence="8 9">
        <text>diphthine-[translation elongation factor 2] + NH4(+) + ATP = diphthamide-[translation elongation factor 2] + AMP + diphosphate + H(+)</text>
        <dbReference type="Rhea" id="RHEA:19753"/>
        <dbReference type="Rhea" id="RHEA-COMP:10172"/>
        <dbReference type="Rhea" id="RHEA-COMP:10174"/>
        <dbReference type="ChEBI" id="CHEBI:15378"/>
        <dbReference type="ChEBI" id="CHEBI:16692"/>
        <dbReference type="ChEBI" id="CHEBI:28938"/>
        <dbReference type="ChEBI" id="CHEBI:30616"/>
        <dbReference type="ChEBI" id="CHEBI:33019"/>
        <dbReference type="ChEBI" id="CHEBI:82696"/>
        <dbReference type="ChEBI" id="CHEBI:456215"/>
        <dbReference type="EC" id="6.3.1.14"/>
    </reaction>
</comment>
<dbReference type="GeneID" id="111250872"/>
<accession>A0A7M7KL04</accession>
<reference evidence="11" key="1">
    <citation type="submission" date="2021-01" db="UniProtKB">
        <authorList>
            <consortium name="EnsemblMetazoa"/>
        </authorList>
    </citation>
    <scope>IDENTIFICATION</scope>
</reference>
<dbReference type="GO" id="GO:0017178">
    <property type="term" value="F:diphthine-ammonia ligase activity"/>
    <property type="evidence" value="ECO:0007669"/>
    <property type="project" value="UniProtKB-UniRule"/>
</dbReference>
<dbReference type="RefSeq" id="XP_022662518.1">
    <property type="nucleotide sequence ID" value="XM_022806783.1"/>
</dbReference>
<dbReference type="NCBIfam" id="TIGR00290">
    <property type="entry name" value="MJ0570_dom"/>
    <property type="match status" value="1"/>
</dbReference>
<evidence type="ECO:0000259" key="10">
    <source>
        <dbReference type="Pfam" id="PF01902"/>
    </source>
</evidence>
<evidence type="ECO:0000256" key="2">
    <source>
        <dbReference type="ARBA" id="ARBA00008496"/>
    </source>
</evidence>
<comment type="similarity">
    <text evidence="2 9">Belongs to the Diphthine--ammonia ligase family.</text>
</comment>
<keyword evidence="5 9" id="KW-0436">Ligase</keyword>
<dbReference type="InterPro" id="IPR014729">
    <property type="entry name" value="Rossmann-like_a/b/a_fold"/>
</dbReference>
<name>A0A7M7KL04_VARDE</name>
<dbReference type="InterPro" id="IPR030662">
    <property type="entry name" value="DPH6/MJ0570"/>
</dbReference>
<dbReference type="EC" id="6.3.1.14" evidence="3 9"/>
<organism evidence="11 12">
    <name type="scientific">Varroa destructor</name>
    <name type="common">Honeybee mite</name>
    <dbReference type="NCBI Taxonomy" id="109461"/>
    <lineage>
        <taxon>Eukaryota</taxon>
        <taxon>Metazoa</taxon>
        <taxon>Ecdysozoa</taxon>
        <taxon>Arthropoda</taxon>
        <taxon>Chelicerata</taxon>
        <taxon>Arachnida</taxon>
        <taxon>Acari</taxon>
        <taxon>Parasitiformes</taxon>
        <taxon>Mesostigmata</taxon>
        <taxon>Gamasina</taxon>
        <taxon>Dermanyssoidea</taxon>
        <taxon>Varroidae</taxon>
        <taxon>Varroa</taxon>
    </lineage>
</organism>
<evidence type="ECO:0000256" key="9">
    <source>
        <dbReference type="PIRNR" id="PIRNR039123"/>
    </source>
</evidence>
<dbReference type="Pfam" id="PF01902">
    <property type="entry name" value="Diphthami_syn_2"/>
    <property type="match status" value="1"/>
</dbReference>